<dbReference type="VEuPathDB" id="FungiDB:H310_14391"/>
<accession>A0A024TAA7</accession>
<evidence type="ECO:0000313" key="1">
    <source>
        <dbReference type="EMBL" id="ETV90904.1"/>
    </source>
</evidence>
<dbReference type="AlphaFoldDB" id="A0A024TAA7"/>
<protein>
    <submittedName>
        <fullName evidence="1">Uncharacterized protein</fullName>
    </submittedName>
</protein>
<dbReference type="RefSeq" id="XP_008880469.1">
    <property type="nucleotide sequence ID" value="XM_008882247.1"/>
</dbReference>
<sequence>MFTLPFPSVSSTGSVAVKTTRSTSPTTNSSSLTEYVSAAVSPVRKLSTFDLFGPSNRIVAVWLAVVYLPQLVLSLPLSYGDSAFGYIPVEFGKRQYPARDKTASSRLLLGKRGNLCRSCSS</sequence>
<proteinExistence type="predicted"/>
<dbReference type="EMBL" id="KI914019">
    <property type="protein sequence ID" value="ETV90904.1"/>
    <property type="molecule type" value="Genomic_DNA"/>
</dbReference>
<organism evidence="1">
    <name type="scientific">Aphanomyces invadans</name>
    <dbReference type="NCBI Taxonomy" id="157072"/>
    <lineage>
        <taxon>Eukaryota</taxon>
        <taxon>Sar</taxon>
        <taxon>Stramenopiles</taxon>
        <taxon>Oomycota</taxon>
        <taxon>Saprolegniomycetes</taxon>
        <taxon>Saprolegniales</taxon>
        <taxon>Verrucalvaceae</taxon>
        <taxon>Aphanomyces</taxon>
    </lineage>
</organism>
<gene>
    <name evidence="1" type="ORF">H310_14391</name>
</gene>
<dbReference type="GeneID" id="20091441"/>
<name>A0A024TAA7_9STRA</name>
<reference evidence="1" key="1">
    <citation type="submission" date="2013-12" db="EMBL/GenBank/DDBJ databases">
        <title>The Genome Sequence of Aphanomyces invadans NJM9701.</title>
        <authorList>
            <consortium name="The Broad Institute Genomics Platform"/>
            <person name="Russ C."/>
            <person name="Tyler B."/>
            <person name="van West P."/>
            <person name="Dieguez-Uribeondo J."/>
            <person name="Young S.K."/>
            <person name="Zeng Q."/>
            <person name="Gargeya S."/>
            <person name="Fitzgerald M."/>
            <person name="Abouelleil A."/>
            <person name="Alvarado L."/>
            <person name="Chapman S.B."/>
            <person name="Gainer-Dewar J."/>
            <person name="Goldberg J."/>
            <person name="Griggs A."/>
            <person name="Gujja S."/>
            <person name="Hansen M."/>
            <person name="Howarth C."/>
            <person name="Imamovic A."/>
            <person name="Ireland A."/>
            <person name="Larimer J."/>
            <person name="McCowan C."/>
            <person name="Murphy C."/>
            <person name="Pearson M."/>
            <person name="Poon T.W."/>
            <person name="Priest M."/>
            <person name="Roberts A."/>
            <person name="Saif S."/>
            <person name="Shea T."/>
            <person name="Sykes S."/>
            <person name="Wortman J."/>
            <person name="Nusbaum C."/>
            <person name="Birren B."/>
        </authorList>
    </citation>
    <scope>NUCLEOTIDE SEQUENCE [LARGE SCALE GENOMIC DNA]</scope>
    <source>
        <strain evidence="1">NJM9701</strain>
    </source>
</reference>